<feature type="region of interest" description="Disordered" evidence="9">
    <location>
        <begin position="466"/>
        <end position="500"/>
    </location>
</feature>
<protein>
    <recommendedName>
        <fullName evidence="12">Peroxisomal targeting signal receptor</fullName>
    </recommendedName>
</protein>
<dbReference type="GO" id="GO:0005052">
    <property type="term" value="F:peroxisome matrix targeting signal-1 binding"/>
    <property type="evidence" value="ECO:0007669"/>
    <property type="project" value="TreeGrafter"/>
</dbReference>
<proteinExistence type="inferred from homology"/>
<evidence type="ECO:0000256" key="6">
    <source>
        <dbReference type="ARBA" id="ARBA00022803"/>
    </source>
</evidence>
<evidence type="ECO:0000256" key="4">
    <source>
        <dbReference type="ARBA" id="ARBA00022490"/>
    </source>
</evidence>
<dbReference type="SMART" id="SM00028">
    <property type="entry name" value="TPR"/>
    <property type="match status" value="4"/>
</dbReference>
<evidence type="ECO:0000256" key="2">
    <source>
        <dbReference type="ARBA" id="ARBA00004496"/>
    </source>
</evidence>
<gene>
    <name evidence="10" type="ORF">Rhopal_003980-T1</name>
</gene>
<dbReference type="InterPro" id="IPR024111">
    <property type="entry name" value="PEX5/PEX5L"/>
</dbReference>
<evidence type="ECO:0008006" key="12">
    <source>
        <dbReference type="Google" id="ProtNLM"/>
    </source>
</evidence>
<evidence type="ECO:0000256" key="9">
    <source>
        <dbReference type="SAM" id="MobiDB-lite"/>
    </source>
</evidence>
<dbReference type="Pfam" id="PF13181">
    <property type="entry name" value="TPR_8"/>
    <property type="match status" value="1"/>
</dbReference>
<name>A0AAV5GEW8_9BASI</name>
<feature type="compositionally biased region" description="Polar residues" evidence="9">
    <location>
        <begin position="137"/>
        <end position="156"/>
    </location>
</feature>
<dbReference type="Gene3D" id="1.25.40.10">
    <property type="entry name" value="Tetratricopeptide repeat domain"/>
    <property type="match status" value="1"/>
</dbReference>
<evidence type="ECO:0000313" key="10">
    <source>
        <dbReference type="EMBL" id="GJN90966.1"/>
    </source>
</evidence>
<sequence>MLASLASGASCGPANPLQQLGKTYAQDRGAQQDHFGPQAGPSNAPFRQSTPTSQPHDPSSSAFFQPAQPLDLQNLQHALPPAASAAPPPWAQAFAAQNPSAALANSAHEQEMFARAFGRSQPQQQPMAQQHDWRAEYSQQHRTSTPLTAGSAQLASTGPAPSMSMHGPGMARLQGQGFMGMPMGGMAGHAAPREEVRSHAGVETMQEDKSAWENAFLSQLDKETQTSNSIAGITETRPLTPPLRAHSPLADPAARDALAQTAADLLETVRSAEARRTQPERTAVAQKLANSSFMQLMHQLKDGQTTVEGDTLVSRNSSTNTLEQGLDKGKGRLRDDGWASDFAATVREPVPFDEREEEGRVNSTAPAPPLLRPGQPVSAHAREQHEWAQRQASAAQYVRELEDGYRSLRDVWDEEDRAREERAESKPASSSTAGFFQGDGGVFEIDEGMRASTHVPLAQSSWEEDFDDPSLIVGGHALGGGPRTRTAPSAQQQEWDALQSSWDEVEATSTAATGPQVNHSYPFTAENPYLPSTTTHHHAHHSSLASALNDRHASLLQHEAEVQLDPQNASAWLSLGVKQQQNEREDLAIAALQHALQLDSTVGDGAAHLALAVSYSNEGRRGETYEALHRWTDSLVLDPIYANEIDQYRNLLGSALPDSPSERVSYLSNLLIRLAQVRAERVGAGDVDADVQMALGVLFNASEEYEKAGDCFEAALSVRPQDPLLYNRLGATHANSGKTDLAKQYYSAALDLDAGYVRARYNLAVASMNTGQYEEAVQQLLTALSVQEAESEKMQDAPAPPSQGRVSHALWDSLHVALMQMHRSDLVGLSSERNLRGLLQAFAATE</sequence>
<comment type="subcellular location">
    <subcellularLocation>
        <location evidence="2">Cytoplasm</location>
    </subcellularLocation>
    <subcellularLocation>
        <location evidence="1">Peroxisome</location>
    </subcellularLocation>
</comment>
<keyword evidence="11" id="KW-1185">Reference proteome</keyword>
<dbReference type="PANTHER" id="PTHR10130:SF0">
    <property type="entry name" value="GH08708P"/>
    <property type="match status" value="1"/>
</dbReference>
<dbReference type="PANTHER" id="PTHR10130">
    <property type="entry name" value="PEROXISOMAL TARGETING SIGNAL 1 RECEPTOR PEX5"/>
    <property type="match status" value="1"/>
</dbReference>
<evidence type="ECO:0000256" key="3">
    <source>
        <dbReference type="ARBA" id="ARBA00005348"/>
    </source>
</evidence>
<dbReference type="PROSITE" id="PS50005">
    <property type="entry name" value="TPR"/>
    <property type="match status" value="3"/>
</dbReference>
<feature type="region of interest" description="Disordered" evidence="9">
    <location>
        <begin position="1"/>
        <end position="66"/>
    </location>
</feature>
<dbReference type="EMBL" id="BQKY01000008">
    <property type="protein sequence ID" value="GJN90966.1"/>
    <property type="molecule type" value="Genomic_DNA"/>
</dbReference>
<keyword evidence="5" id="KW-0677">Repeat</keyword>
<evidence type="ECO:0000256" key="8">
    <source>
        <dbReference type="PROSITE-ProRule" id="PRU00339"/>
    </source>
</evidence>
<evidence type="ECO:0000256" key="1">
    <source>
        <dbReference type="ARBA" id="ARBA00004275"/>
    </source>
</evidence>
<organism evidence="10 11">
    <name type="scientific">Rhodotorula paludigena</name>
    <dbReference type="NCBI Taxonomy" id="86838"/>
    <lineage>
        <taxon>Eukaryota</taxon>
        <taxon>Fungi</taxon>
        <taxon>Dikarya</taxon>
        <taxon>Basidiomycota</taxon>
        <taxon>Pucciniomycotina</taxon>
        <taxon>Microbotryomycetes</taxon>
        <taxon>Sporidiobolales</taxon>
        <taxon>Sporidiobolaceae</taxon>
        <taxon>Rhodotorula</taxon>
    </lineage>
</organism>
<dbReference type="GO" id="GO:0016560">
    <property type="term" value="P:protein import into peroxisome matrix, docking"/>
    <property type="evidence" value="ECO:0007669"/>
    <property type="project" value="TreeGrafter"/>
</dbReference>
<dbReference type="Pfam" id="PF14559">
    <property type="entry name" value="TPR_19"/>
    <property type="match status" value="1"/>
</dbReference>
<feature type="region of interest" description="Disordered" evidence="9">
    <location>
        <begin position="353"/>
        <end position="375"/>
    </location>
</feature>
<dbReference type="AlphaFoldDB" id="A0AAV5GEW8"/>
<feature type="compositionally biased region" description="Polar residues" evidence="9">
    <location>
        <begin position="486"/>
        <end position="500"/>
    </location>
</feature>
<dbReference type="SUPFAM" id="SSF48452">
    <property type="entry name" value="TPR-like"/>
    <property type="match status" value="1"/>
</dbReference>
<feature type="repeat" description="TPR" evidence="8">
    <location>
        <begin position="757"/>
        <end position="790"/>
    </location>
</feature>
<evidence type="ECO:0000256" key="7">
    <source>
        <dbReference type="ARBA" id="ARBA00023140"/>
    </source>
</evidence>
<dbReference type="GO" id="GO:0005829">
    <property type="term" value="C:cytosol"/>
    <property type="evidence" value="ECO:0007669"/>
    <property type="project" value="TreeGrafter"/>
</dbReference>
<reference evidence="10 11" key="1">
    <citation type="submission" date="2021-12" db="EMBL/GenBank/DDBJ databases">
        <title>High titer production of polyol ester of fatty acids by Rhodotorula paludigena BS15 towards product separation-free biomass refinery.</title>
        <authorList>
            <person name="Mano J."/>
            <person name="Ono H."/>
            <person name="Tanaka T."/>
            <person name="Naito K."/>
            <person name="Sushida H."/>
            <person name="Ike M."/>
            <person name="Tokuyasu K."/>
            <person name="Kitaoka M."/>
        </authorList>
    </citation>
    <scope>NUCLEOTIDE SEQUENCE [LARGE SCALE GENOMIC DNA]</scope>
    <source>
        <strain evidence="10 11">BS15</strain>
    </source>
</reference>
<feature type="compositionally biased region" description="Polar residues" evidence="9">
    <location>
        <begin position="45"/>
        <end position="63"/>
    </location>
</feature>
<comment type="caution">
    <text evidence="10">The sequence shown here is derived from an EMBL/GenBank/DDBJ whole genome shotgun (WGS) entry which is preliminary data.</text>
</comment>
<dbReference type="Proteomes" id="UP001342314">
    <property type="component" value="Unassembled WGS sequence"/>
</dbReference>
<feature type="repeat" description="TPR" evidence="8">
    <location>
        <begin position="723"/>
        <end position="756"/>
    </location>
</feature>
<comment type="similarity">
    <text evidence="3">Belongs to the peroxisomal targeting signal receptor family.</text>
</comment>
<keyword evidence="4" id="KW-0963">Cytoplasm</keyword>
<evidence type="ECO:0000256" key="5">
    <source>
        <dbReference type="ARBA" id="ARBA00022737"/>
    </source>
</evidence>
<dbReference type="InterPro" id="IPR019734">
    <property type="entry name" value="TPR_rpt"/>
</dbReference>
<feature type="repeat" description="TPR" evidence="8">
    <location>
        <begin position="689"/>
        <end position="722"/>
    </location>
</feature>
<feature type="region of interest" description="Disordered" evidence="9">
    <location>
        <begin position="118"/>
        <end position="202"/>
    </location>
</feature>
<dbReference type="Gene3D" id="6.10.280.230">
    <property type="match status" value="1"/>
</dbReference>
<dbReference type="GO" id="GO:0005778">
    <property type="term" value="C:peroxisomal membrane"/>
    <property type="evidence" value="ECO:0007669"/>
    <property type="project" value="TreeGrafter"/>
</dbReference>
<feature type="region of interest" description="Disordered" evidence="9">
    <location>
        <begin position="418"/>
        <end position="441"/>
    </location>
</feature>
<dbReference type="InterPro" id="IPR011990">
    <property type="entry name" value="TPR-like_helical_dom_sf"/>
</dbReference>
<feature type="compositionally biased region" description="Low complexity" evidence="9">
    <location>
        <begin position="121"/>
        <end position="130"/>
    </location>
</feature>
<keyword evidence="6 8" id="KW-0802">TPR repeat</keyword>
<keyword evidence="7" id="KW-0576">Peroxisome</keyword>
<evidence type="ECO:0000313" key="11">
    <source>
        <dbReference type="Proteomes" id="UP001342314"/>
    </source>
</evidence>
<accession>A0AAV5GEW8</accession>
<feature type="compositionally biased region" description="Basic and acidic residues" evidence="9">
    <location>
        <begin position="191"/>
        <end position="202"/>
    </location>
</feature>